<dbReference type="SUPFAM" id="SSF46785">
    <property type="entry name" value="Winged helix' DNA-binding domain"/>
    <property type="match status" value="1"/>
</dbReference>
<dbReference type="Pfam" id="PF00126">
    <property type="entry name" value="HTH_1"/>
    <property type="match status" value="1"/>
</dbReference>
<dbReference type="InterPro" id="IPR036388">
    <property type="entry name" value="WH-like_DNA-bd_sf"/>
</dbReference>
<dbReference type="InterPro" id="IPR005119">
    <property type="entry name" value="LysR_subst-bd"/>
</dbReference>
<sequence>MKNNREPSLDDLAVFLAVCKAGGFRAAATRLGMSPSNVSDTIARIETMLGVPLLTRNTRSVVPTEAGQALAARLTPLFAATRAALHDVVDAGREVQGLLKLNVAGAVMVDILPPLIDRFLAAYPAVQVEVVVDDRFVDAIADGCTAGIRYGERLAQDMIAVPIGPRYQQLALAAAPAYLARRGHPAHPRDLLDHDCIRMRFSSGALTAWEFEHAGERVTIDPPSRLTIGVEAAPAAISLACAGHGMICTFGNWLAPHFASGELVPVLPDWWQQFDGPRLYFPSRLMPATLRAFIDLIAQADDSPPTAR</sequence>
<protein>
    <submittedName>
        <fullName evidence="6">HTH-type transcriptional regulator PgrR</fullName>
    </submittedName>
</protein>
<keyword evidence="7" id="KW-1185">Reference proteome</keyword>
<dbReference type="RefSeq" id="WP_070249760.1">
    <property type="nucleotide sequence ID" value="NZ_LROM01000097.1"/>
</dbReference>
<accession>A0A1E7WG98</accession>
<evidence type="ECO:0000256" key="4">
    <source>
        <dbReference type="ARBA" id="ARBA00023163"/>
    </source>
</evidence>
<dbReference type="PROSITE" id="PS50931">
    <property type="entry name" value="HTH_LYSR"/>
    <property type="match status" value="1"/>
</dbReference>
<evidence type="ECO:0000313" key="7">
    <source>
        <dbReference type="Proteomes" id="UP000175989"/>
    </source>
</evidence>
<keyword evidence="4" id="KW-0804">Transcription</keyword>
<dbReference type="Gene3D" id="3.40.190.290">
    <property type="match status" value="1"/>
</dbReference>
<comment type="similarity">
    <text evidence="1">Belongs to the LysR transcriptional regulatory family.</text>
</comment>
<dbReference type="EMBL" id="LROM01000097">
    <property type="protein sequence ID" value="OEZ97488.1"/>
    <property type="molecule type" value="Genomic_DNA"/>
</dbReference>
<gene>
    <name evidence="6" type="primary">pgrR_10</name>
    <name evidence="6" type="ORF">DUPY_35290</name>
</gene>
<evidence type="ECO:0000256" key="3">
    <source>
        <dbReference type="ARBA" id="ARBA00023125"/>
    </source>
</evidence>
<dbReference type="Proteomes" id="UP000175989">
    <property type="component" value="Unassembled WGS sequence"/>
</dbReference>
<evidence type="ECO:0000256" key="1">
    <source>
        <dbReference type="ARBA" id="ARBA00009437"/>
    </source>
</evidence>
<dbReference type="AlphaFoldDB" id="A0A1E7WG98"/>
<dbReference type="InterPro" id="IPR036390">
    <property type="entry name" value="WH_DNA-bd_sf"/>
</dbReference>
<comment type="caution">
    <text evidence="6">The sequence shown here is derived from an EMBL/GenBank/DDBJ whole genome shotgun (WGS) entry which is preliminary data.</text>
</comment>
<dbReference type="SUPFAM" id="SSF53850">
    <property type="entry name" value="Periplasmic binding protein-like II"/>
    <property type="match status" value="1"/>
</dbReference>
<name>A0A1E7WG98_9BURK</name>
<dbReference type="PATRIC" id="fig|762836.4.peg.3638"/>
<dbReference type="Gene3D" id="1.10.10.10">
    <property type="entry name" value="Winged helix-like DNA-binding domain superfamily/Winged helix DNA-binding domain"/>
    <property type="match status" value="1"/>
</dbReference>
<proteinExistence type="inferred from homology"/>
<reference evidence="7" key="1">
    <citation type="journal article" date="2016" name="Front. Microbiol.">
        <title>Molecular Keys to the Janthinobacterium and Duganella spp. Interaction with the Plant Pathogen Fusarium graminearum.</title>
        <authorList>
            <person name="Haack F.S."/>
            <person name="Poehlein A."/>
            <person name="Kroger C."/>
            <person name="Voigt C.A."/>
            <person name="Piepenbring M."/>
            <person name="Bode H.B."/>
            <person name="Daniel R."/>
            <person name="Schafer W."/>
            <person name="Streit W.R."/>
        </authorList>
    </citation>
    <scope>NUCLEOTIDE SEQUENCE [LARGE SCALE GENOMIC DNA]</scope>
    <source>
        <strain evidence="7">T54</strain>
    </source>
</reference>
<organism evidence="6 7">
    <name type="scientific">Duganella phyllosphaerae</name>
    <dbReference type="NCBI Taxonomy" id="762836"/>
    <lineage>
        <taxon>Bacteria</taxon>
        <taxon>Pseudomonadati</taxon>
        <taxon>Pseudomonadota</taxon>
        <taxon>Betaproteobacteria</taxon>
        <taxon>Burkholderiales</taxon>
        <taxon>Oxalobacteraceae</taxon>
        <taxon>Telluria group</taxon>
        <taxon>Duganella</taxon>
    </lineage>
</organism>
<feature type="domain" description="HTH lysR-type" evidence="5">
    <location>
        <begin position="7"/>
        <end position="64"/>
    </location>
</feature>
<dbReference type="OrthoDB" id="9813056at2"/>
<evidence type="ECO:0000256" key="2">
    <source>
        <dbReference type="ARBA" id="ARBA00023015"/>
    </source>
</evidence>
<dbReference type="PANTHER" id="PTHR30537">
    <property type="entry name" value="HTH-TYPE TRANSCRIPTIONAL REGULATOR"/>
    <property type="match status" value="1"/>
</dbReference>
<dbReference type="FunFam" id="1.10.10.10:FF:000001">
    <property type="entry name" value="LysR family transcriptional regulator"/>
    <property type="match status" value="1"/>
</dbReference>
<evidence type="ECO:0000259" key="5">
    <source>
        <dbReference type="PROSITE" id="PS50931"/>
    </source>
</evidence>
<dbReference type="InterPro" id="IPR000847">
    <property type="entry name" value="LysR_HTH_N"/>
</dbReference>
<keyword evidence="3" id="KW-0238">DNA-binding</keyword>
<keyword evidence="2" id="KW-0805">Transcription regulation</keyword>
<dbReference type="Pfam" id="PF03466">
    <property type="entry name" value="LysR_substrate"/>
    <property type="match status" value="1"/>
</dbReference>
<dbReference type="GO" id="GO:0003677">
    <property type="term" value="F:DNA binding"/>
    <property type="evidence" value="ECO:0007669"/>
    <property type="project" value="UniProtKB-KW"/>
</dbReference>
<dbReference type="GO" id="GO:0003700">
    <property type="term" value="F:DNA-binding transcription factor activity"/>
    <property type="evidence" value="ECO:0007669"/>
    <property type="project" value="InterPro"/>
</dbReference>
<evidence type="ECO:0000313" key="6">
    <source>
        <dbReference type="EMBL" id="OEZ97488.1"/>
    </source>
</evidence>
<dbReference type="InterPro" id="IPR058163">
    <property type="entry name" value="LysR-type_TF_proteobact-type"/>
</dbReference>
<dbReference type="PANTHER" id="PTHR30537:SF5">
    <property type="entry name" value="HTH-TYPE TRANSCRIPTIONAL ACTIVATOR TTDR-RELATED"/>
    <property type="match status" value="1"/>
</dbReference>